<evidence type="ECO:0000259" key="7">
    <source>
        <dbReference type="Pfam" id="PF00728"/>
    </source>
</evidence>
<comment type="catalytic activity">
    <reaction evidence="1">
        <text>Hydrolysis of terminal non-reducing N-acetyl-D-hexosamine residues in N-acetyl-beta-D-hexosaminides.</text>
        <dbReference type="EC" id="3.2.1.52"/>
    </reaction>
</comment>
<feature type="domain" description="Glycoside hydrolase family 20 catalytic" evidence="7">
    <location>
        <begin position="150"/>
        <end position="498"/>
    </location>
</feature>
<dbReference type="SUPFAM" id="SSF51445">
    <property type="entry name" value="(Trans)glycosidases"/>
    <property type="match status" value="1"/>
</dbReference>
<evidence type="ECO:0000256" key="1">
    <source>
        <dbReference type="ARBA" id="ARBA00001231"/>
    </source>
</evidence>
<comment type="similarity">
    <text evidence="2">Belongs to the glycosyl hydrolase 20 family.</text>
</comment>
<dbReference type="RefSeq" id="WP_093326601.1">
    <property type="nucleotide sequence ID" value="NZ_FOAF01000004.1"/>
</dbReference>
<keyword evidence="4" id="KW-0378">Hydrolase</keyword>
<dbReference type="Gene3D" id="3.30.379.10">
    <property type="entry name" value="Chitobiase/beta-hexosaminidase domain 2-like"/>
    <property type="match status" value="1"/>
</dbReference>
<dbReference type="Proteomes" id="UP000199421">
    <property type="component" value="Unassembled WGS sequence"/>
</dbReference>
<dbReference type="Pfam" id="PF02838">
    <property type="entry name" value="Glyco_hydro_20b"/>
    <property type="match status" value="1"/>
</dbReference>
<dbReference type="GO" id="GO:0005975">
    <property type="term" value="P:carbohydrate metabolic process"/>
    <property type="evidence" value="ECO:0007669"/>
    <property type="project" value="InterPro"/>
</dbReference>
<dbReference type="InterPro" id="IPR015883">
    <property type="entry name" value="Glyco_hydro_20_cat"/>
</dbReference>
<evidence type="ECO:0000256" key="6">
    <source>
        <dbReference type="PIRSR" id="PIRSR625705-1"/>
    </source>
</evidence>
<evidence type="ECO:0000313" key="10">
    <source>
        <dbReference type="Proteomes" id="UP000199421"/>
    </source>
</evidence>
<keyword evidence="10" id="KW-1185">Reference proteome</keyword>
<dbReference type="SUPFAM" id="SSF55545">
    <property type="entry name" value="beta-N-acetylhexosaminidase-like domain"/>
    <property type="match status" value="1"/>
</dbReference>
<keyword evidence="5" id="KW-0326">Glycosidase</keyword>
<dbReference type="CDD" id="cd06563">
    <property type="entry name" value="GH20_chitobiase-like"/>
    <property type="match status" value="1"/>
</dbReference>
<dbReference type="InterPro" id="IPR015882">
    <property type="entry name" value="HEX_bac_N"/>
</dbReference>
<dbReference type="PIRSF" id="PIRSF001093">
    <property type="entry name" value="B-hxosamndse_ab_euk"/>
    <property type="match status" value="1"/>
</dbReference>
<evidence type="ECO:0000256" key="3">
    <source>
        <dbReference type="ARBA" id="ARBA00012663"/>
    </source>
</evidence>
<evidence type="ECO:0000259" key="8">
    <source>
        <dbReference type="Pfam" id="PF02838"/>
    </source>
</evidence>
<evidence type="ECO:0000256" key="4">
    <source>
        <dbReference type="ARBA" id="ARBA00022801"/>
    </source>
</evidence>
<dbReference type="GO" id="GO:0030203">
    <property type="term" value="P:glycosaminoglycan metabolic process"/>
    <property type="evidence" value="ECO:0007669"/>
    <property type="project" value="TreeGrafter"/>
</dbReference>
<dbReference type="InterPro" id="IPR025705">
    <property type="entry name" value="Beta_hexosaminidase_sua/sub"/>
</dbReference>
<dbReference type="PANTHER" id="PTHR22600">
    <property type="entry name" value="BETA-HEXOSAMINIDASE"/>
    <property type="match status" value="1"/>
</dbReference>
<dbReference type="OrthoDB" id="726159at2"/>
<protein>
    <recommendedName>
        <fullName evidence="3">beta-N-acetylhexosaminidase</fullName>
        <ecNumber evidence="3">3.2.1.52</ecNumber>
    </recommendedName>
</protein>
<dbReference type="Gene3D" id="3.20.20.80">
    <property type="entry name" value="Glycosidases"/>
    <property type="match status" value="1"/>
</dbReference>
<accession>A0A1H7TDJ6</accession>
<sequence>MNKKRSLLLSIILLSFIMESFSRDIIPQPLEMTEKEGVFSFDKRINIYANEANMPEANYLTKLLQNEFHITAIPAKSAKTKGLVLLVDSSLKDHLGAEGYTLSIDGNGVRIEGATSAGVFYGIQSLRQLLVKQGELWQVKFVDIKDNPRFSWRSYMLDEGRYFKGKETVKKLLDEMALLKMNVFHWHLTEDQGWRLAIEKYPELTTIGSKRDSTQIGNWESKVYDGKRHEGYYTKEDVKEIVSYATERHIKVVPEIEMPGHSSAAIAAYPWLGVTKEPIKVPTSFGVKYDVFDVTDPKVITFLQDVLNEVIQLFPSDVVHIGGDEVKYKQWLENKKVQAYMKKHKLPSPADLQIAFTNDISNYLEKKQKRMMGWNDIMGAELHAFNKDAAPVTGRLAPSTIVHFWKGELDMVKDAVSKGYDVVNSYHVFTYLDYDYKSIPLKKAYDFDPIPDGLEPKYHKKILGLGCQMWGEWTPTVASVYRMTFPRIAAYAEVGWTAKENKNFDRFNQALKAFYTRWGDEHILYTKE</sequence>
<feature type="active site" description="Proton donor" evidence="6">
    <location>
        <position position="325"/>
    </location>
</feature>
<dbReference type="EMBL" id="FOAF01000004">
    <property type="protein sequence ID" value="SEL82386.1"/>
    <property type="molecule type" value="Genomic_DNA"/>
</dbReference>
<evidence type="ECO:0000313" key="9">
    <source>
        <dbReference type="EMBL" id="SEL82386.1"/>
    </source>
</evidence>
<reference evidence="10" key="1">
    <citation type="submission" date="2016-10" db="EMBL/GenBank/DDBJ databases">
        <authorList>
            <person name="Varghese N."/>
            <person name="Submissions S."/>
        </authorList>
    </citation>
    <scope>NUCLEOTIDE SEQUENCE [LARGE SCALE GENOMIC DNA]</scope>
    <source>
        <strain evidence="10">DSM 18733</strain>
    </source>
</reference>
<evidence type="ECO:0000256" key="2">
    <source>
        <dbReference type="ARBA" id="ARBA00006285"/>
    </source>
</evidence>
<dbReference type="AlphaFoldDB" id="A0A1H7TDJ6"/>
<dbReference type="STRING" id="407022.SAMN05661044_03459"/>
<dbReference type="PRINTS" id="PR00738">
    <property type="entry name" value="GLHYDRLASE20"/>
</dbReference>
<organism evidence="9 10">
    <name type="scientific">Olivibacter domesticus</name>
    <name type="common">Pseudosphingobacterium domesticum</name>
    <dbReference type="NCBI Taxonomy" id="407022"/>
    <lineage>
        <taxon>Bacteria</taxon>
        <taxon>Pseudomonadati</taxon>
        <taxon>Bacteroidota</taxon>
        <taxon>Sphingobacteriia</taxon>
        <taxon>Sphingobacteriales</taxon>
        <taxon>Sphingobacteriaceae</taxon>
        <taxon>Olivibacter</taxon>
    </lineage>
</organism>
<gene>
    <name evidence="9" type="ORF">SAMN05661044_03459</name>
</gene>
<feature type="domain" description="Beta-hexosaminidase bacterial type N-terminal" evidence="8">
    <location>
        <begin position="24"/>
        <end position="146"/>
    </location>
</feature>
<evidence type="ECO:0000256" key="5">
    <source>
        <dbReference type="ARBA" id="ARBA00023295"/>
    </source>
</evidence>
<name>A0A1H7TDJ6_OLID1</name>
<dbReference type="PANTHER" id="PTHR22600:SF57">
    <property type="entry name" value="BETA-N-ACETYLHEXOSAMINIDASE"/>
    <property type="match status" value="1"/>
</dbReference>
<dbReference type="InterPro" id="IPR029018">
    <property type="entry name" value="Hex-like_dom2"/>
</dbReference>
<dbReference type="InterPro" id="IPR017853">
    <property type="entry name" value="GH"/>
</dbReference>
<dbReference type="GO" id="GO:0004563">
    <property type="term" value="F:beta-N-acetylhexosaminidase activity"/>
    <property type="evidence" value="ECO:0007669"/>
    <property type="project" value="UniProtKB-EC"/>
</dbReference>
<proteinExistence type="inferred from homology"/>
<dbReference type="EC" id="3.2.1.52" evidence="3"/>
<dbReference type="Pfam" id="PF00728">
    <property type="entry name" value="Glyco_hydro_20"/>
    <property type="match status" value="1"/>
</dbReference>
<dbReference type="GO" id="GO:0016020">
    <property type="term" value="C:membrane"/>
    <property type="evidence" value="ECO:0007669"/>
    <property type="project" value="TreeGrafter"/>
</dbReference>